<accession>A0A1V5SCX6</accession>
<sequence length="332" mass="37463">MSKKTKIILAGVAVLLILATLAYIYFFSKDKNEDKTIQNYSVAEEYEELGLNQNQATDFNNSGQATRYNPNNGAIERYDEDSGEYQRIATIDKEASYTEISPDAKKVLYTTTNNPESRFSENVYLFDIDNADREYEIKDVFSPHFLPDGSLIYQSFSNNSSELKIVKDATTKTIPLPDDTEKIIEAIDSRSVIVFDFQTDLAEATAWIIDIPNQKTTQITQGEGLKVKAVIDSSCIGIQKSKGDKTSVELYNHETGKTVATIEGISLDDIDWRDDRVFYYFEKGVVYKSLFASNQAKEKIQVVEGPILQLKVLGNQKIFALSLDKLDIIDLR</sequence>
<proteinExistence type="predicted"/>
<gene>
    <name evidence="1" type="ORF">BWY43_00650</name>
</gene>
<reference evidence="1" key="1">
    <citation type="submission" date="2017-02" db="EMBL/GenBank/DDBJ databases">
        <title>Delving into the versatile metabolic prowess of the omnipresent phylum Bacteroidetes.</title>
        <authorList>
            <person name="Nobu M.K."/>
            <person name="Mei R."/>
            <person name="Narihiro T."/>
            <person name="Kuroda K."/>
            <person name="Liu W.-T."/>
        </authorList>
    </citation>
    <scope>NUCLEOTIDE SEQUENCE</scope>
    <source>
        <strain evidence="1">ADurb.Bin280</strain>
    </source>
</reference>
<organism evidence="1">
    <name type="scientific">candidate division WS2 bacterium ADurb.Bin280</name>
    <dbReference type="NCBI Taxonomy" id="1852829"/>
    <lineage>
        <taxon>Bacteria</taxon>
        <taxon>candidate division WS2</taxon>
    </lineage>
</organism>
<dbReference type="AlphaFoldDB" id="A0A1V5SCX6"/>
<dbReference type="Proteomes" id="UP000485367">
    <property type="component" value="Unassembled WGS sequence"/>
</dbReference>
<evidence type="ECO:0000313" key="1">
    <source>
        <dbReference type="EMBL" id="OQA52113.1"/>
    </source>
</evidence>
<comment type="caution">
    <text evidence="1">The sequence shown here is derived from an EMBL/GenBank/DDBJ whole genome shotgun (WGS) entry which is preliminary data.</text>
</comment>
<dbReference type="EMBL" id="MWBO01000046">
    <property type="protein sequence ID" value="OQA52113.1"/>
    <property type="molecule type" value="Genomic_DNA"/>
</dbReference>
<evidence type="ECO:0008006" key="2">
    <source>
        <dbReference type="Google" id="ProtNLM"/>
    </source>
</evidence>
<name>A0A1V5SCX6_9BACT</name>
<protein>
    <recommendedName>
        <fullName evidence="2">Translocation protein TolB</fullName>
    </recommendedName>
</protein>
<dbReference type="Gene3D" id="2.120.10.30">
    <property type="entry name" value="TolB, C-terminal domain"/>
    <property type="match status" value="1"/>
</dbReference>
<dbReference type="SUPFAM" id="SSF69304">
    <property type="entry name" value="Tricorn protease N-terminal domain"/>
    <property type="match status" value="1"/>
</dbReference>
<dbReference type="InterPro" id="IPR011042">
    <property type="entry name" value="6-blade_b-propeller_TolB-like"/>
</dbReference>